<name>A0A8J3GIX2_9HYPH</name>
<dbReference type="RefSeq" id="WP_189502284.1">
    <property type="nucleotide sequence ID" value="NZ_BMZQ01000001.1"/>
</dbReference>
<accession>A0A8J3GIX2</accession>
<dbReference type="AlphaFoldDB" id="A0A8J3GIX2"/>
<reference evidence="1" key="1">
    <citation type="journal article" date="2014" name="Int. J. Syst. Evol. Microbiol.">
        <title>Complete genome sequence of Corynebacterium casei LMG S-19264T (=DSM 44701T), isolated from a smear-ripened cheese.</title>
        <authorList>
            <consortium name="US DOE Joint Genome Institute (JGI-PGF)"/>
            <person name="Walter F."/>
            <person name="Albersmeier A."/>
            <person name="Kalinowski J."/>
            <person name="Ruckert C."/>
        </authorList>
    </citation>
    <scope>NUCLEOTIDE SEQUENCE</scope>
    <source>
        <strain evidence="1">KCTC 42249</strain>
    </source>
</reference>
<dbReference type="EMBL" id="BMZQ01000001">
    <property type="protein sequence ID" value="GHD09734.1"/>
    <property type="molecule type" value="Genomic_DNA"/>
</dbReference>
<evidence type="ECO:0000313" key="2">
    <source>
        <dbReference type="Proteomes" id="UP000630142"/>
    </source>
</evidence>
<keyword evidence="2" id="KW-1185">Reference proteome</keyword>
<comment type="caution">
    <text evidence="1">The sequence shown here is derived from an EMBL/GenBank/DDBJ whole genome shotgun (WGS) entry which is preliminary data.</text>
</comment>
<protein>
    <submittedName>
        <fullName evidence="1">Uncharacterized protein</fullName>
    </submittedName>
</protein>
<proteinExistence type="predicted"/>
<reference evidence="1" key="2">
    <citation type="submission" date="2020-09" db="EMBL/GenBank/DDBJ databases">
        <authorList>
            <person name="Sun Q."/>
            <person name="Kim S."/>
        </authorList>
    </citation>
    <scope>NUCLEOTIDE SEQUENCE</scope>
    <source>
        <strain evidence="1">KCTC 42249</strain>
    </source>
</reference>
<sequence length="115" mass="12597">MMPRSILTGLLLGLAIAALASWTPYLLRTTATLSCQDAPIAGETPYCVYYDERPALFSATYRLTIGREADRGVVYTMPFSQAHIQINWSAETGDLTIALPGSTITVSPSQYIDHR</sequence>
<organism evidence="1 2">
    <name type="scientific">Tianweitania populi</name>
    <dbReference type="NCBI Taxonomy" id="1607949"/>
    <lineage>
        <taxon>Bacteria</taxon>
        <taxon>Pseudomonadati</taxon>
        <taxon>Pseudomonadota</taxon>
        <taxon>Alphaproteobacteria</taxon>
        <taxon>Hyphomicrobiales</taxon>
        <taxon>Phyllobacteriaceae</taxon>
        <taxon>Tianweitania</taxon>
    </lineage>
</organism>
<dbReference type="Proteomes" id="UP000630142">
    <property type="component" value="Unassembled WGS sequence"/>
</dbReference>
<gene>
    <name evidence="1" type="ORF">GCM10016234_10790</name>
</gene>
<evidence type="ECO:0000313" key="1">
    <source>
        <dbReference type="EMBL" id="GHD09734.1"/>
    </source>
</evidence>